<feature type="region of interest" description="Disordered" evidence="1">
    <location>
        <begin position="140"/>
        <end position="171"/>
    </location>
</feature>
<keyword evidence="3" id="KW-1185">Reference proteome</keyword>
<protein>
    <recommendedName>
        <fullName evidence="4">Integrase, catalytic region, zinc finger, CCHC-type, peptidase aspartic, catalytic</fullName>
    </recommendedName>
</protein>
<name>A0ABQ4ZXX7_9ASTR</name>
<dbReference type="Proteomes" id="UP001151760">
    <property type="component" value="Unassembled WGS sequence"/>
</dbReference>
<proteinExistence type="predicted"/>
<evidence type="ECO:0000256" key="1">
    <source>
        <dbReference type="SAM" id="MobiDB-lite"/>
    </source>
</evidence>
<gene>
    <name evidence="2" type="ORF">Tco_0802132</name>
</gene>
<evidence type="ECO:0000313" key="3">
    <source>
        <dbReference type="Proteomes" id="UP001151760"/>
    </source>
</evidence>
<reference evidence="2" key="2">
    <citation type="submission" date="2022-01" db="EMBL/GenBank/DDBJ databases">
        <authorList>
            <person name="Yamashiro T."/>
            <person name="Shiraishi A."/>
            <person name="Satake H."/>
            <person name="Nakayama K."/>
        </authorList>
    </citation>
    <scope>NUCLEOTIDE SEQUENCE</scope>
</reference>
<accession>A0ABQ4ZXX7</accession>
<evidence type="ECO:0008006" key="4">
    <source>
        <dbReference type="Google" id="ProtNLM"/>
    </source>
</evidence>
<reference evidence="2" key="1">
    <citation type="journal article" date="2022" name="Int. J. Mol. Sci.">
        <title>Draft Genome of Tanacetum Coccineum: Genomic Comparison of Closely Related Tanacetum-Family Plants.</title>
        <authorList>
            <person name="Yamashiro T."/>
            <person name="Shiraishi A."/>
            <person name="Nakayama K."/>
            <person name="Satake H."/>
        </authorList>
    </citation>
    <scope>NUCLEOTIDE SEQUENCE</scope>
</reference>
<evidence type="ECO:0000313" key="2">
    <source>
        <dbReference type="EMBL" id="GJS95164.1"/>
    </source>
</evidence>
<comment type="caution">
    <text evidence="2">The sequence shown here is derived from an EMBL/GenBank/DDBJ whole genome shotgun (WGS) entry which is preliminary data.</text>
</comment>
<dbReference type="EMBL" id="BQNB010011789">
    <property type="protein sequence ID" value="GJS95164.1"/>
    <property type="molecule type" value="Genomic_DNA"/>
</dbReference>
<organism evidence="2 3">
    <name type="scientific">Tanacetum coccineum</name>
    <dbReference type="NCBI Taxonomy" id="301880"/>
    <lineage>
        <taxon>Eukaryota</taxon>
        <taxon>Viridiplantae</taxon>
        <taxon>Streptophyta</taxon>
        <taxon>Embryophyta</taxon>
        <taxon>Tracheophyta</taxon>
        <taxon>Spermatophyta</taxon>
        <taxon>Magnoliopsida</taxon>
        <taxon>eudicotyledons</taxon>
        <taxon>Gunneridae</taxon>
        <taxon>Pentapetalae</taxon>
        <taxon>asterids</taxon>
        <taxon>campanulids</taxon>
        <taxon>Asterales</taxon>
        <taxon>Asteraceae</taxon>
        <taxon>Asteroideae</taxon>
        <taxon>Anthemideae</taxon>
        <taxon>Anthemidinae</taxon>
        <taxon>Tanacetum</taxon>
    </lineage>
</organism>
<feature type="compositionally biased region" description="Polar residues" evidence="1">
    <location>
        <begin position="152"/>
        <end position="171"/>
    </location>
</feature>
<sequence>MAEADATAIVNTKNAPLSIPVIIRLHMNCSEIANQNSSIFTFLVLYVIQQTILRILGNFSLKQILESSSLSSGPELHGLTSGHISSGLVLNQAASRSAKPPIKNDWDLLFQPMFDEYFKPPSAVSTPISAATLLPSDTARASSSSIDKDVPSPSTSPNIDATNSPINSTNVKPHEEVAEFDSDTFTNQFAPPDTSSAESSSRIVDTSNMHTFQQPSIYIKRWTKDHPFTTIIGDPSKPVSTRCQLSTDALWFYFHAFLAKEEPKNYKEAMIKSSWIKAMLEEIHEFERLKYRELVP</sequence>